<proteinExistence type="predicted"/>
<gene>
    <name evidence="1" type="ORF">POCTA_138.1.T2380005</name>
</gene>
<evidence type="ECO:0000313" key="1">
    <source>
        <dbReference type="EMBL" id="CAD8215377.1"/>
    </source>
</evidence>
<name>A0A8S1YQF9_PAROT</name>
<protein>
    <submittedName>
        <fullName evidence="1">Uncharacterized protein</fullName>
    </submittedName>
</protein>
<evidence type="ECO:0000313" key="2">
    <source>
        <dbReference type="Proteomes" id="UP000683925"/>
    </source>
</evidence>
<sequence>MLTIRSRSHKQSKIHSKQLFQYSYFLNISLWKYFSLGGQDFRLCIQGEIIIEDLLFENCSIYNSSLFSLQKNLNKEHQITISYAEINQCSFDHSYFLISNNKFQIKASNLQFHNNKLSNSVIIAFNNNIELLTVRTSNNSLIESSIIQTLLEVNFQMLLCRIEDLEDNFSAFQESSLMVIYSSLKQINCLLEYNLFRKLYLQNQLFKLHCYSLLIQNAQFFNLRKLAVFYLFEINQIIIDSVIFENSQQQYKVPVSQFCADQVQFKNQLIQVIGFQKISLSNIKIINQFCINYSLMEISFSTQFIIDTIGQVILENVQFIGNIILKNRLAYSLSLFQRYSEYNLKIKLSLSKTSQINKLMNCKTHKLIYYRQVHQTVFCKFIIYIVIKCHNLFNQFIYYSKGLIQSKKNEFNYLIYIQNIELRDLYLNFQFGCKDSVFSEIIAFASSIFQIKTQGQGIIKIKNVIDSVSTNLKDSGGSGCISIDSTNSLLSIDLKQIKFTNMSIEWRHHYLLLYLLQNNILFVQTIKIYIISFPQ</sequence>
<dbReference type="PANTHER" id="PTHR11319">
    <property type="entry name" value="G PROTEIN-COUPLED RECEPTOR-RELATED"/>
    <property type="match status" value="1"/>
</dbReference>
<comment type="caution">
    <text evidence="1">The sequence shown here is derived from an EMBL/GenBank/DDBJ whole genome shotgun (WGS) entry which is preliminary data.</text>
</comment>
<reference evidence="1" key="1">
    <citation type="submission" date="2021-01" db="EMBL/GenBank/DDBJ databases">
        <authorList>
            <consortium name="Genoscope - CEA"/>
            <person name="William W."/>
        </authorList>
    </citation>
    <scope>NUCLEOTIDE SEQUENCE</scope>
</reference>
<dbReference type="PANTHER" id="PTHR11319:SF35">
    <property type="entry name" value="OUTER MEMBRANE PROTEIN PMPC-RELATED"/>
    <property type="match status" value="1"/>
</dbReference>
<accession>A0A8S1YQF9</accession>
<organism evidence="1 2">
    <name type="scientific">Paramecium octaurelia</name>
    <dbReference type="NCBI Taxonomy" id="43137"/>
    <lineage>
        <taxon>Eukaryota</taxon>
        <taxon>Sar</taxon>
        <taxon>Alveolata</taxon>
        <taxon>Ciliophora</taxon>
        <taxon>Intramacronucleata</taxon>
        <taxon>Oligohymenophorea</taxon>
        <taxon>Peniculida</taxon>
        <taxon>Parameciidae</taxon>
        <taxon>Paramecium</taxon>
    </lineage>
</organism>
<dbReference type="OrthoDB" id="10624952at2759"/>
<dbReference type="AlphaFoldDB" id="A0A8S1YQF9"/>
<dbReference type="Proteomes" id="UP000683925">
    <property type="component" value="Unassembled WGS sequence"/>
</dbReference>
<dbReference type="EMBL" id="CAJJDP010000242">
    <property type="protein sequence ID" value="CAD8215377.1"/>
    <property type="molecule type" value="Genomic_DNA"/>
</dbReference>
<keyword evidence="2" id="KW-1185">Reference proteome</keyword>